<comment type="subunit">
    <text evidence="1">Heterodimer of an alpha subunit and a beta subunit processed from the same precursor.</text>
</comment>
<dbReference type="InterPro" id="IPR002692">
    <property type="entry name" value="S45"/>
</dbReference>
<proteinExistence type="predicted"/>
<name>A0ABT5FI44_9GAMM</name>
<dbReference type="InterPro" id="IPR029055">
    <property type="entry name" value="Ntn_hydrolases_N"/>
</dbReference>
<dbReference type="Proteomes" id="UP001528411">
    <property type="component" value="Unassembled WGS sequence"/>
</dbReference>
<keyword evidence="3" id="KW-1185">Reference proteome</keyword>
<organism evidence="2 3">
    <name type="scientific">Psychrosphaera algicola</name>
    <dbReference type="NCBI Taxonomy" id="3023714"/>
    <lineage>
        <taxon>Bacteria</taxon>
        <taxon>Pseudomonadati</taxon>
        <taxon>Pseudomonadota</taxon>
        <taxon>Gammaproteobacteria</taxon>
        <taxon>Alteromonadales</taxon>
        <taxon>Pseudoalteromonadaceae</taxon>
        <taxon>Psychrosphaera</taxon>
    </lineage>
</organism>
<dbReference type="PANTHER" id="PTHR34218:SF4">
    <property type="entry name" value="ACYL-HOMOSERINE LACTONE ACYLASE QUIP"/>
    <property type="match status" value="1"/>
</dbReference>
<sequence length="278" mass="31710">MVNPQDWSNGDLGWQGYIASNKYPVVKNPKDHRIWTANSRVVGGEFFDIIGDGGYALGARSQQIKHRLFEKESFSEADLFAIQNDTKADFLSRWHQLLTTELLTPDFVENHQLTQLPDYLNNWGASADIDSVGYLFVRQFRLTVRDQLFSSLEENLDNASLNKRAKLSLIRHQLEVPMWQMITQQPAHLIPSGYPSWNMFLEQMIIRTHSQLLTQFGDLSQATWGNYNNTHIQHPLAKAVPALSFLLDMPRLKAAGDSYMPRVQGKSFGSSQRMVVSP</sequence>
<dbReference type="EMBL" id="JAQOMS010000002">
    <property type="protein sequence ID" value="MDC2890861.1"/>
    <property type="molecule type" value="Genomic_DNA"/>
</dbReference>
<dbReference type="SUPFAM" id="SSF56235">
    <property type="entry name" value="N-terminal nucleophile aminohydrolases (Ntn hydrolases)"/>
    <property type="match status" value="1"/>
</dbReference>
<dbReference type="Gene3D" id="1.10.1400.10">
    <property type="match status" value="1"/>
</dbReference>
<evidence type="ECO:0000313" key="2">
    <source>
        <dbReference type="EMBL" id="MDC2890861.1"/>
    </source>
</evidence>
<dbReference type="InterPro" id="IPR043147">
    <property type="entry name" value="Penicillin_amidase_A-knob"/>
</dbReference>
<dbReference type="Pfam" id="PF01804">
    <property type="entry name" value="Penicil_amidase"/>
    <property type="match status" value="1"/>
</dbReference>
<evidence type="ECO:0000256" key="1">
    <source>
        <dbReference type="ARBA" id="ARBA00038735"/>
    </source>
</evidence>
<protein>
    <submittedName>
        <fullName evidence="2">Penicillin acylase family protein</fullName>
    </submittedName>
</protein>
<dbReference type="PANTHER" id="PTHR34218">
    <property type="entry name" value="PEPTIDASE S45 PENICILLIN AMIDASE"/>
    <property type="match status" value="1"/>
</dbReference>
<reference evidence="2 3" key="1">
    <citation type="submission" date="2023-01" db="EMBL/GenBank/DDBJ databases">
        <title>Psychrosphaera sp. nov., isolated from marine algae.</title>
        <authorList>
            <person name="Bayburt H."/>
            <person name="Choi B.J."/>
            <person name="Kim J.M."/>
            <person name="Choi D.G."/>
            <person name="Jeon C.O."/>
        </authorList>
    </citation>
    <scope>NUCLEOTIDE SEQUENCE [LARGE SCALE GENOMIC DNA]</scope>
    <source>
        <strain evidence="2 3">G1-22</strain>
    </source>
</reference>
<dbReference type="RefSeq" id="WP_272181940.1">
    <property type="nucleotide sequence ID" value="NZ_JAQOMS010000002.1"/>
</dbReference>
<dbReference type="Gene3D" id="3.60.20.10">
    <property type="entry name" value="Glutamine Phosphoribosylpyrophosphate, subunit 1, domain 1"/>
    <property type="match status" value="1"/>
</dbReference>
<gene>
    <name evidence="2" type="ORF">PN838_21590</name>
</gene>
<accession>A0ABT5FI44</accession>
<evidence type="ECO:0000313" key="3">
    <source>
        <dbReference type="Proteomes" id="UP001528411"/>
    </source>
</evidence>
<comment type="caution">
    <text evidence="2">The sequence shown here is derived from an EMBL/GenBank/DDBJ whole genome shotgun (WGS) entry which is preliminary data.</text>
</comment>